<evidence type="ECO:0000256" key="3">
    <source>
        <dbReference type="ARBA" id="ARBA00022729"/>
    </source>
</evidence>
<dbReference type="InterPro" id="IPR029052">
    <property type="entry name" value="Metallo-depent_PP-like"/>
</dbReference>
<dbReference type="SUPFAM" id="SSF56300">
    <property type="entry name" value="Metallo-dependent phosphatases"/>
    <property type="match status" value="1"/>
</dbReference>
<dbReference type="GO" id="GO:0016788">
    <property type="term" value="F:hydrolase activity, acting on ester bonds"/>
    <property type="evidence" value="ECO:0007669"/>
    <property type="project" value="InterPro"/>
</dbReference>
<dbReference type="InterPro" id="IPR036907">
    <property type="entry name" value="5'-Nucleotdase_C_sf"/>
</dbReference>
<evidence type="ECO:0000256" key="1">
    <source>
        <dbReference type="ARBA" id="ARBA00006654"/>
    </source>
</evidence>
<protein>
    <submittedName>
        <fullName evidence="9">5'-nucleotidase</fullName>
    </submittedName>
</protein>
<dbReference type="FunFam" id="3.60.21.10:FF:000020">
    <property type="entry name" value="NT5E isoform 4"/>
    <property type="match status" value="1"/>
</dbReference>
<feature type="domain" description="Calcineurin-like phosphoesterase" evidence="7">
    <location>
        <begin position="26"/>
        <end position="247"/>
    </location>
</feature>
<dbReference type="InterPro" id="IPR008334">
    <property type="entry name" value="5'-Nucleotdase_C"/>
</dbReference>
<evidence type="ECO:0000256" key="2">
    <source>
        <dbReference type="ARBA" id="ARBA00022723"/>
    </source>
</evidence>
<evidence type="ECO:0000259" key="7">
    <source>
        <dbReference type="Pfam" id="PF00149"/>
    </source>
</evidence>
<gene>
    <name evidence="9" type="ORF">SAMN05444959_102316</name>
</gene>
<dbReference type="PANTHER" id="PTHR11575">
    <property type="entry name" value="5'-NUCLEOTIDASE-RELATED"/>
    <property type="match status" value="1"/>
</dbReference>
<dbReference type="SUPFAM" id="SSF55816">
    <property type="entry name" value="5'-nucleotidase (syn. UDP-sugar hydrolase), C-terminal domain"/>
    <property type="match status" value="1"/>
</dbReference>
<feature type="domain" description="5'-Nucleotidase C-terminal" evidence="8">
    <location>
        <begin position="335"/>
        <end position="494"/>
    </location>
</feature>
<accession>A0A239PNU4</accession>
<evidence type="ECO:0000313" key="9">
    <source>
        <dbReference type="EMBL" id="SNT71798.1"/>
    </source>
</evidence>
<proteinExistence type="inferred from homology"/>
<dbReference type="InterPro" id="IPR006146">
    <property type="entry name" value="5'-Nucleotdase_CS"/>
</dbReference>
<evidence type="ECO:0000259" key="8">
    <source>
        <dbReference type="Pfam" id="PF02872"/>
    </source>
</evidence>
<feature type="chain" id="PRO_5011817007" evidence="6">
    <location>
        <begin position="22"/>
        <end position="532"/>
    </location>
</feature>
<dbReference type="Pfam" id="PF02872">
    <property type="entry name" value="5_nucleotid_C"/>
    <property type="match status" value="1"/>
</dbReference>
<dbReference type="InterPro" id="IPR006179">
    <property type="entry name" value="5_nucleotidase/apyrase"/>
</dbReference>
<reference evidence="9 10" key="1">
    <citation type="submission" date="2017-07" db="EMBL/GenBank/DDBJ databases">
        <authorList>
            <person name="Sun Z.S."/>
            <person name="Albrecht U."/>
            <person name="Echele G."/>
            <person name="Lee C.C."/>
        </authorList>
    </citation>
    <scope>NUCLEOTIDE SEQUENCE [LARGE SCALE GENOMIC DNA]</scope>
    <source>
        <strain evidence="9 10">DSM 14827</strain>
    </source>
</reference>
<dbReference type="PRINTS" id="PR01607">
    <property type="entry name" value="APYRASEFAMLY"/>
</dbReference>
<dbReference type="PANTHER" id="PTHR11575:SF24">
    <property type="entry name" value="5'-NUCLEOTIDASE"/>
    <property type="match status" value="1"/>
</dbReference>
<dbReference type="GO" id="GO:0000166">
    <property type="term" value="F:nucleotide binding"/>
    <property type="evidence" value="ECO:0007669"/>
    <property type="project" value="UniProtKB-KW"/>
</dbReference>
<comment type="similarity">
    <text evidence="1 6">Belongs to the 5'-nucleotidase family.</text>
</comment>
<keyword evidence="10" id="KW-1185">Reference proteome</keyword>
<organism evidence="9 10">
    <name type="scientific">Paracoccus seriniphilus</name>
    <dbReference type="NCBI Taxonomy" id="184748"/>
    <lineage>
        <taxon>Bacteria</taxon>
        <taxon>Pseudomonadati</taxon>
        <taxon>Pseudomonadota</taxon>
        <taxon>Alphaproteobacteria</taxon>
        <taxon>Rhodobacterales</taxon>
        <taxon>Paracoccaceae</taxon>
        <taxon>Paracoccus</taxon>
    </lineage>
</organism>
<dbReference type="CDD" id="cd07409">
    <property type="entry name" value="MPP_CD73_N"/>
    <property type="match status" value="1"/>
</dbReference>
<dbReference type="PROSITE" id="PS00786">
    <property type="entry name" value="5_NUCLEOTIDASE_2"/>
    <property type="match status" value="1"/>
</dbReference>
<dbReference type="Proteomes" id="UP000198307">
    <property type="component" value="Unassembled WGS sequence"/>
</dbReference>
<keyword evidence="5 6" id="KW-0378">Hydrolase</keyword>
<dbReference type="AlphaFoldDB" id="A0A239PNU4"/>
<keyword evidence="3 6" id="KW-0732">Signal</keyword>
<keyword evidence="2" id="KW-0479">Metal-binding</keyword>
<evidence type="ECO:0000256" key="5">
    <source>
        <dbReference type="ARBA" id="ARBA00022801"/>
    </source>
</evidence>
<dbReference type="OrthoDB" id="9803927at2"/>
<feature type="signal peptide" evidence="6">
    <location>
        <begin position="1"/>
        <end position="21"/>
    </location>
</feature>
<dbReference type="InterPro" id="IPR004843">
    <property type="entry name" value="Calcineurin-like_PHP"/>
</dbReference>
<dbReference type="GO" id="GO:0046872">
    <property type="term" value="F:metal ion binding"/>
    <property type="evidence" value="ECO:0007669"/>
    <property type="project" value="UniProtKB-KW"/>
</dbReference>
<evidence type="ECO:0000256" key="4">
    <source>
        <dbReference type="ARBA" id="ARBA00022741"/>
    </source>
</evidence>
<dbReference type="EMBL" id="FZQB01000002">
    <property type="protein sequence ID" value="SNT71798.1"/>
    <property type="molecule type" value="Genomic_DNA"/>
</dbReference>
<dbReference type="Gene3D" id="3.90.780.10">
    <property type="entry name" value="5'-Nucleotidase, C-terminal domain"/>
    <property type="match status" value="1"/>
</dbReference>
<dbReference type="GO" id="GO:0009166">
    <property type="term" value="P:nucleotide catabolic process"/>
    <property type="evidence" value="ECO:0007669"/>
    <property type="project" value="InterPro"/>
</dbReference>
<dbReference type="Gene3D" id="3.60.21.10">
    <property type="match status" value="1"/>
</dbReference>
<dbReference type="RefSeq" id="WP_089343142.1">
    <property type="nucleotide sequence ID" value="NZ_CP067129.1"/>
</dbReference>
<dbReference type="PROSITE" id="PS00785">
    <property type="entry name" value="5_NUCLEOTIDASE_1"/>
    <property type="match status" value="1"/>
</dbReference>
<name>A0A239PNU4_9RHOB</name>
<dbReference type="Pfam" id="PF00149">
    <property type="entry name" value="Metallophos"/>
    <property type="match status" value="1"/>
</dbReference>
<keyword evidence="4 6" id="KW-0547">Nucleotide-binding</keyword>
<evidence type="ECO:0000256" key="6">
    <source>
        <dbReference type="RuleBase" id="RU362119"/>
    </source>
</evidence>
<evidence type="ECO:0000313" key="10">
    <source>
        <dbReference type="Proteomes" id="UP000198307"/>
    </source>
</evidence>
<sequence>MNLRFLTAASVAALLAGSAQAEMVLHVLHTNDLHSRIEPINKYDSTCEDEAIEAGACFGGVARVAHKVHELRDQIRAEGGNVIVLDAGDQYQGSLFYTTYKGKDVVEFMTDIGYDAMAVGNHEFDDGPEGLALLADGVDFPIVSGNLDLSRSNVLKGKIEDSVILDVGGEKIGIVSALALDTPETSSPGANVIFKDDVESLRADVDELEAEGVNKIIALTHVGYLRDQLLAREVAGLDAVIGGHSHSLLGDMDGAEGPYPTMVAAADGAEVPVAQAYAYSKYLGHLVLTFDDDGRLLKAEGQPVLLDSSVPENAEIAARVKEMAAPIQELRQKVVAEAAETIDGDRASCRARECAMGVLVADAMLDRVKDQGITIAITNGGGLRASIDAGPVTMGEIYTVLPFQNTLATFQLAGADIVTALENGASQYEEVAGRFAQVAGLKYTVDPAAEPGQRISDVMVQQDGDWVPIDPEAVYGVVSNNYMRGGGDGYSIFATAARNAYDFGPDLAEVLADYMAGQQAYQPHLPGRITVK</sequence>